<keyword evidence="1" id="KW-0175">Coiled coil</keyword>
<protein>
    <submittedName>
        <fullName evidence="2">Uncharacterized protein</fullName>
    </submittedName>
</protein>
<reference evidence="2 3" key="1">
    <citation type="journal article" date="2019" name="Sci. Rep.">
        <title>Orb-weaving spider Araneus ventricosus genome elucidates the spidroin gene catalogue.</title>
        <authorList>
            <person name="Kono N."/>
            <person name="Nakamura H."/>
            <person name="Ohtoshi R."/>
            <person name="Moran D.A.P."/>
            <person name="Shinohara A."/>
            <person name="Yoshida Y."/>
            <person name="Fujiwara M."/>
            <person name="Mori M."/>
            <person name="Tomita M."/>
            <person name="Arakawa K."/>
        </authorList>
    </citation>
    <scope>NUCLEOTIDE SEQUENCE [LARGE SCALE GENOMIC DNA]</scope>
</reference>
<comment type="caution">
    <text evidence="2">The sequence shown here is derived from an EMBL/GenBank/DDBJ whole genome shotgun (WGS) entry which is preliminary data.</text>
</comment>
<organism evidence="2 3">
    <name type="scientific">Araneus ventricosus</name>
    <name type="common">Orbweaver spider</name>
    <name type="synonym">Epeira ventricosa</name>
    <dbReference type="NCBI Taxonomy" id="182803"/>
    <lineage>
        <taxon>Eukaryota</taxon>
        <taxon>Metazoa</taxon>
        <taxon>Ecdysozoa</taxon>
        <taxon>Arthropoda</taxon>
        <taxon>Chelicerata</taxon>
        <taxon>Arachnida</taxon>
        <taxon>Araneae</taxon>
        <taxon>Araneomorphae</taxon>
        <taxon>Entelegynae</taxon>
        <taxon>Araneoidea</taxon>
        <taxon>Araneidae</taxon>
        <taxon>Araneus</taxon>
    </lineage>
</organism>
<keyword evidence="3" id="KW-1185">Reference proteome</keyword>
<proteinExistence type="predicted"/>
<sequence>MQIALKCPKPKGVWGLRSCGNSDLQKRKKNPDYDADFALDTIKCIREEKEIEEKKLERQEATRLAEAAQIREYELEQLRLTQSNNTTSVHSNASNGSQNYRIPSKKSFLSAFDPEKSGVSLFLTVFKRQAGKLGIRDEELVTQLISVLPTNMTELIIRDTGDDTDDFEVLKKFYWKGLD</sequence>
<dbReference type="OrthoDB" id="6362792at2759"/>
<dbReference type="Proteomes" id="UP000499080">
    <property type="component" value="Unassembled WGS sequence"/>
</dbReference>
<feature type="coiled-coil region" evidence="1">
    <location>
        <begin position="39"/>
        <end position="76"/>
    </location>
</feature>
<evidence type="ECO:0000256" key="1">
    <source>
        <dbReference type="SAM" id="Coils"/>
    </source>
</evidence>
<name>A0A4Y2L368_ARAVE</name>
<dbReference type="EMBL" id="BGPR01005246">
    <property type="protein sequence ID" value="GBN08243.1"/>
    <property type="molecule type" value="Genomic_DNA"/>
</dbReference>
<evidence type="ECO:0000313" key="3">
    <source>
        <dbReference type="Proteomes" id="UP000499080"/>
    </source>
</evidence>
<dbReference type="AlphaFoldDB" id="A0A4Y2L368"/>
<accession>A0A4Y2L368</accession>
<evidence type="ECO:0000313" key="2">
    <source>
        <dbReference type="EMBL" id="GBN08243.1"/>
    </source>
</evidence>
<gene>
    <name evidence="2" type="ORF">AVEN_73968_1</name>
</gene>